<name>A0A397STQ2_9GLOM</name>
<dbReference type="OrthoDB" id="25498at2759"/>
<dbReference type="GO" id="GO:0003743">
    <property type="term" value="F:translation initiation factor activity"/>
    <property type="evidence" value="ECO:0007669"/>
    <property type="project" value="UniProtKB-UniRule"/>
</dbReference>
<dbReference type="PANTHER" id="PTHR10540">
    <property type="entry name" value="EUKARYOTIC TRANSLATION INITIATION FACTOR 3 SUBUNIT F-RELATED"/>
    <property type="match status" value="1"/>
</dbReference>
<evidence type="ECO:0000259" key="5">
    <source>
        <dbReference type="PROSITE" id="PS50249"/>
    </source>
</evidence>
<organism evidence="6 7">
    <name type="scientific">Glomus cerebriforme</name>
    <dbReference type="NCBI Taxonomy" id="658196"/>
    <lineage>
        <taxon>Eukaryota</taxon>
        <taxon>Fungi</taxon>
        <taxon>Fungi incertae sedis</taxon>
        <taxon>Mucoromycota</taxon>
        <taxon>Glomeromycotina</taxon>
        <taxon>Glomeromycetes</taxon>
        <taxon>Glomerales</taxon>
        <taxon>Glomeraceae</taxon>
        <taxon>Glomus</taxon>
    </lineage>
</organism>
<accession>A0A397STQ2</accession>
<dbReference type="Pfam" id="PF01398">
    <property type="entry name" value="JAB"/>
    <property type="match status" value="1"/>
</dbReference>
<dbReference type="EMBL" id="QKYT01000284">
    <property type="protein sequence ID" value="RIA87966.1"/>
    <property type="molecule type" value="Genomic_DNA"/>
</dbReference>
<dbReference type="GO" id="GO:0071541">
    <property type="term" value="C:eukaryotic translation initiation factor 3 complex, eIF3m"/>
    <property type="evidence" value="ECO:0007669"/>
    <property type="project" value="TreeGrafter"/>
</dbReference>
<dbReference type="InterPro" id="IPR024969">
    <property type="entry name" value="EIF3F/CSN6-like_C"/>
</dbReference>
<feature type="domain" description="MPN" evidence="5">
    <location>
        <begin position="33"/>
        <end position="171"/>
    </location>
</feature>
<evidence type="ECO:0000256" key="3">
    <source>
        <dbReference type="ARBA" id="ARBA00022917"/>
    </source>
</evidence>
<keyword evidence="2 4" id="KW-0396">Initiation factor</keyword>
<dbReference type="GO" id="GO:0033290">
    <property type="term" value="C:eukaryotic 48S preinitiation complex"/>
    <property type="evidence" value="ECO:0007669"/>
    <property type="project" value="UniProtKB-UniRule"/>
</dbReference>
<dbReference type="HAMAP" id="MF_03005">
    <property type="entry name" value="eIF3f"/>
    <property type="match status" value="1"/>
</dbReference>
<comment type="subunit">
    <text evidence="4">Component of the eukaryotic translation initiation factor 3 (eIF-3) complex.</text>
</comment>
<dbReference type="InterPro" id="IPR037518">
    <property type="entry name" value="MPN"/>
</dbReference>
<evidence type="ECO:0000256" key="4">
    <source>
        <dbReference type="HAMAP-Rule" id="MF_03005"/>
    </source>
</evidence>
<dbReference type="Pfam" id="PF13012">
    <property type="entry name" value="MitMem_reg"/>
    <property type="match status" value="1"/>
</dbReference>
<dbReference type="InterPro" id="IPR027531">
    <property type="entry name" value="eIF3f"/>
</dbReference>
<dbReference type="GO" id="GO:0031369">
    <property type="term" value="F:translation initiation factor binding"/>
    <property type="evidence" value="ECO:0007669"/>
    <property type="project" value="InterPro"/>
</dbReference>
<keyword evidence="3 4" id="KW-0648">Protein biosynthesis</keyword>
<evidence type="ECO:0000313" key="7">
    <source>
        <dbReference type="Proteomes" id="UP000265703"/>
    </source>
</evidence>
<evidence type="ECO:0000256" key="2">
    <source>
        <dbReference type="ARBA" id="ARBA00022540"/>
    </source>
</evidence>
<gene>
    <name evidence="6" type="ORF">C1645_726182</name>
</gene>
<protein>
    <recommendedName>
        <fullName evidence="4">Eukaryotic translation initiation factor 3 subunit F</fullName>
        <shortName evidence="4">eIF3f</shortName>
    </recommendedName>
</protein>
<comment type="subcellular location">
    <subcellularLocation>
        <location evidence="4">Cytoplasm</location>
    </subcellularLocation>
</comment>
<dbReference type="InterPro" id="IPR000555">
    <property type="entry name" value="JAMM/MPN+_dom"/>
</dbReference>
<dbReference type="CDD" id="cd08064">
    <property type="entry name" value="MPN_eIF3f"/>
    <property type="match status" value="1"/>
</dbReference>
<dbReference type="GO" id="GO:0016282">
    <property type="term" value="C:eukaryotic 43S preinitiation complex"/>
    <property type="evidence" value="ECO:0007669"/>
    <property type="project" value="UniProtKB-UniRule"/>
</dbReference>
<proteinExistence type="inferred from homology"/>
<dbReference type="STRING" id="658196.A0A397STQ2"/>
<dbReference type="GO" id="GO:0008237">
    <property type="term" value="F:metallopeptidase activity"/>
    <property type="evidence" value="ECO:0007669"/>
    <property type="project" value="InterPro"/>
</dbReference>
<dbReference type="GO" id="GO:0001732">
    <property type="term" value="P:formation of cytoplasmic translation initiation complex"/>
    <property type="evidence" value="ECO:0007669"/>
    <property type="project" value="UniProtKB-UniRule"/>
</dbReference>
<dbReference type="Gene3D" id="3.40.140.10">
    <property type="entry name" value="Cytidine Deaminase, domain 2"/>
    <property type="match status" value="1"/>
</dbReference>
<evidence type="ECO:0000313" key="6">
    <source>
        <dbReference type="EMBL" id="RIA87966.1"/>
    </source>
</evidence>
<keyword evidence="7" id="KW-1185">Reference proteome</keyword>
<dbReference type="SMART" id="SM00232">
    <property type="entry name" value="JAB_MPN"/>
    <property type="match status" value="1"/>
</dbReference>
<dbReference type="AlphaFoldDB" id="A0A397STQ2"/>
<evidence type="ECO:0000256" key="1">
    <source>
        <dbReference type="ARBA" id="ARBA00022490"/>
    </source>
</evidence>
<comment type="function">
    <text evidence="4">Component of the eukaryotic translation initiation factor 3 (eIF-3) complex, which is involved in protein synthesis of a specialized repertoire of mRNAs and, together with other initiation factors, stimulates binding of mRNA and methionyl-tRNAi to the 40S ribosome. The eIF-3 complex specifically targets and initiates translation of a subset of mRNAs involved in cell proliferation.</text>
</comment>
<comment type="caution">
    <text evidence="6">The sequence shown here is derived from an EMBL/GenBank/DDBJ whole genome shotgun (WGS) entry which is preliminary data.</text>
</comment>
<comment type="similarity">
    <text evidence="4">Belongs to the eIF-3 subunit F family.</text>
</comment>
<keyword evidence="1 4" id="KW-0963">Cytoplasm</keyword>
<dbReference type="PANTHER" id="PTHR10540:SF6">
    <property type="entry name" value="EUKARYOTIC TRANSLATION INITIATION FACTOR 3 SUBUNIT F"/>
    <property type="match status" value="1"/>
</dbReference>
<sequence length="307" mass="34527">MPIDAATSALNLSFPPTTSATGFVVPQSRSFTVSVNPVVLFSILDHYLRRQEKQHRVIGTLLGVRSEDGSEVEVRNCFPVSHDETKDNQVAVDMEYHRNMFELHKKVNAKEVIVGWYATGSNLNQWNALIQDFYSREVMPPFQAIHLTMDTDLKNDEKLLGVKTYVSAPIGISAKPENCLFLPVPCDVKYFDAERSGLDLLASAKNDINRSTSLISDMDNLEKTIVAVQEMLERVTEYVNKVLDGSIPANNTIGRFLMDTISVVPKIDKVEFEKMFNGHLQDLLMVSYLANMTRTQLAIAERLQLLV</sequence>
<reference evidence="6 7" key="1">
    <citation type="submission" date="2018-06" db="EMBL/GenBank/DDBJ databases">
        <title>Comparative genomics reveals the genomic features of Rhizophagus irregularis, R. cerebriforme, R. diaphanum and Gigaspora rosea, and their symbiotic lifestyle signature.</title>
        <authorList>
            <person name="Morin E."/>
            <person name="San Clemente H."/>
            <person name="Chen E.C.H."/>
            <person name="De La Providencia I."/>
            <person name="Hainaut M."/>
            <person name="Kuo A."/>
            <person name="Kohler A."/>
            <person name="Murat C."/>
            <person name="Tang N."/>
            <person name="Roy S."/>
            <person name="Loubradou J."/>
            <person name="Henrissat B."/>
            <person name="Grigoriev I.V."/>
            <person name="Corradi N."/>
            <person name="Roux C."/>
            <person name="Martin F.M."/>
        </authorList>
    </citation>
    <scope>NUCLEOTIDE SEQUENCE [LARGE SCALE GENOMIC DNA]</scope>
    <source>
        <strain evidence="6 7">DAOM 227022</strain>
    </source>
</reference>
<dbReference type="Proteomes" id="UP000265703">
    <property type="component" value="Unassembled WGS sequence"/>
</dbReference>
<dbReference type="PROSITE" id="PS50249">
    <property type="entry name" value="MPN"/>
    <property type="match status" value="1"/>
</dbReference>